<sequence>MVIKDHQFCSDHKQPKRKDFKLVSPFKSKLVQSSPLKKIFYGIKWKKKLAEHKFIRKYHNGIDCIDCSRNCLWTIFLFLGMKGFDSSWSSCSRTVSRMLIYEYATSASSYPLKDIIYVEIRSESETPLYSIPRYMNYGDTNVVYVETP</sequence>
<comment type="caution">
    <text evidence="1">The sequence shown here is derived from an EMBL/GenBank/DDBJ whole genome shotgun (WGS) entry which is preliminary data.</text>
</comment>
<dbReference type="Proteomes" id="UP000600918">
    <property type="component" value="Unassembled WGS sequence"/>
</dbReference>
<organism evidence="1 2">
    <name type="scientific">Vespula pensylvanica</name>
    <name type="common">Western yellow jacket</name>
    <name type="synonym">Wasp</name>
    <dbReference type="NCBI Taxonomy" id="30213"/>
    <lineage>
        <taxon>Eukaryota</taxon>
        <taxon>Metazoa</taxon>
        <taxon>Ecdysozoa</taxon>
        <taxon>Arthropoda</taxon>
        <taxon>Hexapoda</taxon>
        <taxon>Insecta</taxon>
        <taxon>Pterygota</taxon>
        <taxon>Neoptera</taxon>
        <taxon>Endopterygota</taxon>
        <taxon>Hymenoptera</taxon>
        <taxon>Apocrita</taxon>
        <taxon>Aculeata</taxon>
        <taxon>Vespoidea</taxon>
        <taxon>Vespidae</taxon>
        <taxon>Vespinae</taxon>
        <taxon>Vespula</taxon>
    </lineage>
</organism>
<evidence type="ECO:0000313" key="2">
    <source>
        <dbReference type="Proteomes" id="UP000600918"/>
    </source>
</evidence>
<proteinExistence type="predicted"/>
<evidence type="ECO:0000313" key="1">
    <source>
        <dbReference type="EMBL" id="KAF7438462.1"/>
    </source>
</evidence>
<keyword evidence="2" id="KW-1185">Reference proteome</keyword>
<name>A0A834PF11_VESPE</name>
<accession>A0A834PF11</accession>
<gene>
    <name evidence="1" type="ORF">H0235_000853</name>
</gene>
<protein>
    <submittedName>
        <fullName evidence="1">Uncharacterized protein</fullName>
    </submittedName>
</protein>
<reference evidence="1" key="1">
    <citation type="journal article" date="2020" name="G3 (Bethesda)">
        <title>High-Quality Assemblies for Three Invasive Social Wasps from the &lt;i&gt;Vespula&lt;/i&gt; Genus.</title>
        <authorList>
            <person name="Harrop T.W.R."/>
            <person name="Guhlin J."/>
            <person name="McLaughlin G.M."/>
            <person name="Permina E."/>
            <person name="Stockwell P."/>
            <person name="Gilligan J."/>
            <person name="Le Lec M.F."/>
            <person name="Gruber M.A.M."/>
            <person name="Quinn O."/>
            <person name="Lovegrove M."/>
            <person name="Duncan E.J."/>
            <person name="Remnant E.J."/>
            <person name="Van Eeckhoven J."/>
            <person name="Graham B."/>
            <person name="Knapp R.A."/>
            <person name="Langford K.W."/>
            <person name="Kronenberg Z."/>
            <person name="Press M.O."/>
            <person name="Eacker S.M."/>
            <person name="Wilson-Rankin E.E."/>
            <person name="Purcell J."/>
            <person name="Lester P.J."/>
            <person name="Dearden P.K."/>
        </authorList>
    </citation>
    <scope>NUCLEOTIDE SEQUENCE</scope>
    <source>
        <strain evidence="1">Volc-1</strain>
    </source>
</reference>
<dbReference type="EMBL" id="JACSDY010000001">
    <property type="protein sequence ID" value="KAF7438462.1"/>
    <property type="molecule type" value="Genomic_DNA"/>
</dbReference>
<dbReference type="AlphaFoldDB" id="A0A834PF11"/>